<dbReference type="Gene3D" id="1.25.40.10">
    <property type="entry name" value="Tetratricopeptide repeat domain"/>
    <property type="match status" value="1"/>
</dbReference>
<dbReference type="Pfam" id="PF13181">
    <property type="entry name" value="TPR_8"/>
    <property type="match status" value="2"/>
</dbReference>
<evidence type="ECO:0000256" key="1">
    <source>
        <dbReference type="SAM" id="MobiDB-lite"/>
    </source>
</evidence>
<evidence type="ECO:0000313" key="3">
    <source>
        <dbReference type="EMBL" id="WPC76164.1"/>
    </source>
</evidence>
<protein>
    <recommendedName>
        <fullName evidence="5">TPR repeats containing protein</fullName>
    </recommendedName>
</protein>
<evidence type="ECO:0000313" key="4">
    <source>
        <dbReference type="Proteomes" id="UP001304071"/>
    </source>
</evidence>
<keyword evidence="4" id="KW-1185">Reference proteome</keyword>
<evidence type="ECO:0000256" key="2">
    <source>
        <dbReference type="SAM" id="SignalP"/>
    </source>
</evidence>
<dbReference type="Proteomes" id="UP001304071">
    <property type="component" value="Chromosome 2"/>
</dbReference>
<dbReference type="RefSeq" id="WP_261896562.1">
    <property type="nucleotide sequence ID" value="NZ_AP024896.1"/>
</dbReference>
<evidence type="ECO:0008006" key="5">
    <source>
        <dbReference type="Google" id="ProtNLM"/>
    </source>
</evidence>
<organism evidence="3 4">
    <name type="scientific">Vibrio porteresiae DSM 19223</name>
    <dbReference type="NCBI Taxonomy" id="1123496"/>
    <lineage>
        <taxon>Bacteria</taxon>
        <taxon>Pseudomonadati</taxon>
        <taxon>Pseudomonadota</taxon>
        <taxon>Gammaproteobacteria</taxon>
        <taxon>Vibrionales</taxon>
        <taxon>Vibrionaceae</taxon>
        <taxon>Vibrio</taxon>
    </lineage>
</organism>
<dbReference type="InterPro" id="IPR019734">
    <property type="entry name" value="TPR_rpt"/>
</dbReference>
<reference evidence="3 4" key="1">
    <citation type="submission" date="2023-11" db="EMBL/GenBank/DDBJ databases">
        <title>Plant-associative lifestyle of Vibrio porteresiae and its evolutionary dynamics.</title>
        <authorList>
            <person name="Rameshkumar N."/>
            <person name="Kirti K."/>
        </authorList>
    </citation>
    <scope>NUCLEOTIDE SEQUENCE [LARGE SCALE GENOMIC DNA]</scope>
    <source>
        <strain evidence="3 4">MSSRF30</strain>
    </source>
</reference>
<feature type="chain" id="PRO_5046723808" description="TPR repeats containing protein" evidence="2">
    <location>
        <begin position="22"/>
        <end position="208"/>
    </location>
</feature>
<dbReference type="SUPFAM" id="SSF48452">
    <property type="entry name" value="TPR-like"/>
    <property type="match status" value="1"/>
</dbReference>
<proteinExistence type="predicted"/>
<sequence>MKLFVSSLAITAVTVSSAAFAADPLHGIQQKWAKCQYQSKDKDNQVYCFENLIDMNTKSLNEQPDRQDLKVWLAINKSSLAGAKGGLGALSLVKEAKKLLEEVIEKAPETLDGSAYTSLGSLYYKVPGWPIGFGDDKKAEQMLKKALEINPTGIDPNFFYGDFLAEEGDKKQAVIYLTKALNAPPRPDRPIADQGRKQEISQKLGELK</sequence>
<accession>A0ABZ0QI54</accession>
<dbReference type="InterPro" id="IPR011990">
    <property type="entry name" value="TPR-like_helical_dom_sf"/>
</dbReference>
<name>A0ABZ0QI54_9VIBR</name>
<gene>
    <name evidence="3" type="ORF">R8Z52_16675</name>
</gene>
<feature type="compositionally biased region" description="Basic and acidic residues" evidence="1">
    <location>
        <begin position="186"/>
        <end position="208"/>
    </location>
</feature>
<dbReference type="EMBL" id="CP138204">
    <property type="protein sequence ID" value="WPC76164.1"/>
    <property type="molecule type" value="Genomic_DNA"/>
</dbReference>
<feature type="signal peptide" evidence="2">
    <location>
        <begin position="1"/>
        <end position="21"/>
    </location>
</feature>
<feature type="region of interest" description="Disordered" evidence="1">
    <location>
        <begin position="184"/>
        <end position="208"/>
    </location>
</feature>
<keyword evidence="2" id="KW-0732">Signal</keyword>